<proteinExistence type="predicted"/>
<reference evidence="1" key="1">
    <citation type="submission" date="2021-06" db="EMBL/GenBank/DDBJ databases">
        <authorList>
            <person name="Kallberg Y."/>
            <person name="Tangrot J."/>
            <person name="Rosling A."/>
        </authorList>
    </citation>
    <scope>NUCLEOTIDE SEQUENCE</scope>
    <source>
        <strain evidence="1">28 12/20/2015</strain>
    </source>
</reference>
<feature type="non-terminal residue" evidence="1">
    <location>
        <position position="1"/>
    </location>
</feature>
<comment type="caution">
    <text evidence="1">The sequence shown here is derived from an EMBL/GenBank/DDBJ whole genome shotgun (WGS) entry which is preliminary data.</text>
</comment>
<evidence type="ECO:0000313" key="1">
    <source>
        <dbReference type="EMBL" id="CAG8743807.1"/>
    </source>
</evidence>
<organism evidence="1 2">
    <name type="scientific">Cetraspora pellucida</name>
    <dbReference type="NCBI Taxonomy" id="1433469"/>
    <lineage>
        <taxon>Eukaryota</taxon>
        <taxon>Fungi</taxon>
        <taxon>Fungi incertae sedis</taxon>
        <taxon>Mucoromycota</taxon>
        <taxon>Glomeromycotina</taxon>
        <taxon>Glomeromycetes</taxon>
        <taxon>Diversisporales</taxon>
        <taxon>Gigasporaceae</taxon>
        <taxon>Cetraspora</taxon>
    </lineage>
</organism>
<evidence type="ECO:0000313" key="2">
    <source>
        <dbReference type="Proteomes" id="UP000789366"/>
    </source>
</evidence>
<sequence length="94" mass="10911">LKPSWQSKTILIPNHWQNTKEQREGLEQLKKIVQEEGQGKKGMPLTYQRQPNNPKKEICVRLGGELLTFYQRLAPSSKTLILERALGSYYQKLS</sequence>
<name>A0ACA9QD73_9GLOM</name>
<dbReference type="EMBL" id="CAJVPW010039281">
    <property type="protein sequence ID" value="CAG8743807.1"/>
    <property type="molecule type" value="Genomic_DNA"/>
</dbReference>
<dbReference type="Proteomes" id="UP000789366">
    <property type="component" value="Unassembled WGS sequence"/>
</dbReference>
<protein>
    <submittedName>
        <fullName evidence="1">7766_t:CDS:1</fullName>
    </submittedName>
</protein>
<accession>A0ACA9QD73</accession>
<keyword evidence="2" id="KW-1185">Reference proteome</keyword>
<gene>
    <name evidence="1" type="ORF">SPELUC_LOCUS13997</name>
</gene>